<protein>
    <submittedName>
        <fullName evidence="1">YecA family protein</fullName>
    </submittedName>
</protein>
<organism evidence="1 2">
    <name type="scientific">Gracilibacillus xinjiangensis</name>
    <dbReference type="NCBI Taxonomy" id="1193282"/>
    <lineage>
        <taxon>Bacteria</taxon>
        <taxon>Bacillati</taxon>
        <taxon>Bacillota</taxon>
        <taxon>Bacilli</taxon>
        <taxon>Bacillales</taxon>
        <taxon>Bacillaceae</taxon>
        <taxon>Gracilibacillus</taxon>
    </lineage>
</organism>
<dbReference type="Gene3D" id="3.10.450.50">
    <property type="match status" value="1"/>
</dbReference>
<evidence type="ECO:0000313" key="1">
    <source>
        <dbReference type="EMBL" id="MFC4402384.1"/>
    </source>
</evidence>
<gene>
    <name evidence="1" type="ORF">ACFOY7_04805</name>
</gene>
<dbReference type="InterPro" id="IPR004027">
    <property type="entry name" value="SEC_C_motif"/>
</dbReference>
<evidence type="ECO:0000313" key="2">
    <source>
        <dbReference type="Proteomes" id="UP001595882"/>
    </source>
</evidence>
<comment type="caution">
    <text evidence="1">The sequence shown here is derived from an EMBL/GenBank/DDBJ whole genome shotgun (WGS) entry which is preliminary data.</text>
</comment>
<dbReference type="EMBL" id="JBHSDT010000004">
    <property type="protein sequence ID" value="MFC4402384.1"/>
    <property type="molecule type" value="Genomic_DNA"/>
</dbReference>
<dbReference type="Proteomes" id="UP001595882">
    <property type="component" value="Unassembled WGS sequence"/>
</dbReference>
<dbReference type="Pfam" id="PF02810">
    <property type="entry name" value="SEC-C"/>
    <property type="match status" value="1"/>
</dbReference>
<sequence length="1240" mass="143947">MVKVGRNDLCPCGSGNKYKKCCINKSGRNISNVNTIPIENSESDFEYIEDNSKKLEKVISQYTIEDVTRAIFCINSWADNRSALAQTLTLNQSLSNIKEFGKQDIKEYSEFKAFFDEIAIYLPITYREDLTLNDFGEVKINVDGETFPVILGTGHEQVFGVMHFMPVLARVTEMTADLKNILHYNRIIINSLADSNTSFNENYDIAFEIPSEQYWLAVNSLLNSKEFIKHANQASQIMGHQKGPIEMRHFFVYKGDYYPLFNTSIMVDFYKRLLSLATAEEYNRHINLTFRSLLENSFNFSDNTRSRVLIAPKVFNRSTGELCTDNHLAFMTVSNDRVLVAINKGDFNNVDSINNEINLINSLHERNQLRFCETIYRKELKGGYAFDVLAEMPVYILLIEPLTDISAHGALFGNATENFSCSALDLFYMLGFMEDFNELLDFIEYEQTEEAQIMAIGGKSNLFFSWKNAHQHIASGAIEFGLISVSYGSADHYVFEYFTNNLNNYPFNLQSEMFANPLDWKVKEVDLGYSHFDHKGCRGFGGEGKRIGASTFLFLAHNVEFFIKEDFTHDNHAALRTIDDLNQRLFNRYGEILASSSLLKGRILQVMYMPMHYAKGVDHSGFTLDKDKKYVFSDIYVGTDTIIIRYAVNIDKLMSSIMNASDKSIESAYFLELVSPLKKYMQSSFEKLESIVKNDSSLKKEVGVFTVKLDYYYSDMAPDIQIKAQSLVKARKEIAKVCFEAGVETGEYRGRKATRAIRKMQTEIVKVFENQISQYDKINLHNKVLNYYSTQLHGIIINLKRYSSFKDLDPLVQSEFEEKTRNIREENRRNLRTAQYLLESNLAVQRQENDRSDCDNAEFQNLLAFADWLVVLQDNADNCHFSDLDVSIQIDNEYKVDTVLSQYSSLQYEEMILRKYGQNDYTIKNDEIDKEYLIQCSKAFLADTGIELSLLISLLEYLQLEVVEKPFVKEIYPNVFEAPKADLISDFFKLLIEHKDMEKVENALHFITLDCSKLKFLNGTNHDILPFWDRENRKDRFDIKPIIIQDSKCIFSPVAFKQLATSWRSGLLDWYPPYEIGLQSVKDVLTKWKKRYEDEMVKDIANAFTEKGFHPVFSDFELAFRYPKSEFPDYLGDYDVFAVNQSKREIWIIESKVLQKVGSIYEDQMQQKSFFFQHKDDEKFQRRIDYMRNSFSKVISVLGLEAMDYEVIPYMVTNKLFTSRYKKLDFSIISYYELMKKIED</sequence>
<reference evidence="2" key="1">
    <citation type="journal article" date="2019" name="Int. J. Syst. Evol. Microbiol.">
        <title>The Global Catalogue of Microorganisms (GCM) 10K type strain sequencing project: providing services to taxonomists for standard genome sequencing and annotation.</title>
        <authorList>
            <consortium name="The Broad Institute Genomics Platform"/>
            <consortium name="The Broad Institute Genome Sequencing Center for Infectious Disease"/>
            <person name="Wu L."/>
            <person name="Ma J."/>
        </authorList>
    </citation>
    <scope>NUCLEOTIDE SEQUENCE [LARGE SCALE GENOMIC DNA]</scope>
    <source>
        <strain evidence="2">CCUG 37865</strain>
    </source>
</reference>
<dbReference type="RefSeq" id="WP_390249934.1">
    <property type="nucleotide sequence ID" value="NZ_JBHSDT010000004.1"/>
</dbReference>
<accession>A0ABV8WWG3</accession>
<keyword evidence="2" id="KW-1185">Reference proteome</keyword>
<dbReference type="SUPFAM" id="SSF103642">
    <property type="entry name" value="Sec-C motif"/>
    <property type="match status" value="1"/>
</dbReference>
<proteinExistence type="predicted"/>
<name>A0ABV8WWG3_9BACI</name>